<comment type="caution">
    <text evidence="2">The sequence shown here is derived from an EMBL/GenBank/DDBJ whole genome shotgun (WGS) entry which is preliminary data.</text>
</comment>
<sequence length="78" mass="9194">MENNKKNKLWVDIITFLIGFQIANNMNTYLGFKTDEIFSLLFAKSIGIMIICFIPVYFLVLASRNIWGRKRKEVINLY</sequence>
<gene>
    <name evidence="2" type="ORF">CLVI_28660</name>
</gene>
<organism evidence="2 3">
    <name type="scientific">Clostridium vincentii</name>
    <dbReference type="NCBI Taxonomy" id="52704"/>
    <lineage>
        <taxon>Bacteria</taxon>
        <taxon>Bacillati</taxon>
        <taxon>Bacillota</taxon>
        <taxon>Clostridia</taxon>
        <taxon>Eubacteriales</taxon>
        <taxon>Clostridiaceae</taxon>
        <taxon>Clostridium</taxon>
    </lineage>
</organism>
<dbReference type="AlphaFoldDB" id="A0A2T0BAT3"/>
<dbReference type="Proteomes" id="UP000239471">
    <property type="component" value="Unassembled WGS sequence"/>
</dbReference>
<keyword evidence="1" id="KW-1133">Transmembrane helix</keyword>
<keyword evidence="3" id="KW-1185">Reference proteome</keyword>
<feature type="transmembrane region" description="Helical" evidence="1">
    <location>
        <begin position="38"/>
        <end position="62"/>
    </location>
</feature>
<keyword evidence="1" id="KW-0472">Membrane</keyword>
<dbReference type="EMBL" id="PVXQ01000039">
    <property type="protein sequence ID" value="PRR80955.1"/>
    <property type="molecule type" value="Genomic_DNA"/>
</dbReference>
<evidence type="ECO:0000256" key="1">
    <source>
        <dbReference type="SAM" id="Phobius"/>
    </source>
</evidence>
<name>A0A2T0BAT3_9CLOT</name>
<proteinExistence type="predicted"/>
<evidence type="ECO:0000313" key="2">
    <source>
        <dbReference type="EMBL" id="PRR80955.1"/>
    </source>
</evidence>
<evidence type="ECO:0000313" key="3">
    <source>
        <dbReference type="Proteomes" id="UP000239471"/>
    </source>
</evidence>
<protein>
    <submittedName>
        <fullName evidence="2">Uncharacterized protein</fullName>
    </submittedName>
</protein>
<keyword evidence="1" id="KW-0812">Transmembrane</keyword>
<reference evidence="2 3" key="1">
    <citation type="submission" date="2018-03" db="EMBL/GenBank/DDBJ databases">
        <title>Genome sequence of Clostridium vincentii DSM 10228.</title>
        <authorList>
            <person name="Poehlein A."/>
            <person name="Daniel R."/>
        </authorList>
    </citation>
    <scope>NUCLEOTIDE SEQUENCE [LARGE SCALE GENOMIC DNA]</scope>
    <source>
        <strain evidence="2 3">DSM 10228</strain>
    </source>
</reference>
<dbReference type="RefSeq" id="WP_106060782.1">
    <property type="nucleotide sequence ID" value="NZ_PVXQ01000039.1"/>
</dbReference>
<feature type="transmembrane region" description="Helical" evidence="1">
    <location>
        <begin position="9"/>
        <end position="26"/>
    </location>
</feature>
<accession>A0A2T0BAT3</accession>